<dbReference type="PANTHER" id="PTHR10961">
    <property type="entry name" value="PEROXISOMAL SARCOSINE OXIDASE"/>
    <property type="match status" value="1"/>
</dbReference>
<evidence type="ECO:0000259" key="5">
    <source>
        <dbReference type="Pfam" id="PF01266"/>
    </source>
</evidence>
<dbReference type="STRING" id="1912961.BU204_07150"/>
<keyword evidence="7" id="KW-1185">Reference proteome</keyword>
<evidence type="ECO:0000313" key="6">
    <source>
        <dbReference type="EMBL" id="OLF18316.1"/>
    </source>
</evidence>
<dbReference type="AlphaFoldDB" id="A0A1Q8CVG1"/>
<dbReference type="InterPro" id="IPR036188">
    <property type="entry name" value="FAD/NAD-bd_sf"/>
</dbReference>
<feature type="domain" description="FAD dependent oxidoreductase" evidence="5">
    <location>
        <begin position="2"/>
        <end position="331"/>
    </location>
</feature>
<dbReference type="OrthoDB" id="9806452at2"/>
<dbReference type="Pfam" id="PF01266">
    <property type="entry name" value="DAO"/>
    <property type="match status" value="1"/>
</dbReference>
<evidence type="ECO:0000256" key="2">
    <source>
        <dbReference type="ARBA" id="ARBA00022630"/>
    </source>
</evidence>
<keyword evidence="3" id="KW-0274">FAD</keyword>
<dbReference type="InterPro" id="IPR045170">
    <property type="entry name" value="MTOX"/>
</dbReference>
<dbReference type="Proteomes" id="UP000185596">
    <property type="component" value="Unassembled WGS sequence"/>
</dbReference>
<organism evidence="6 7">
    <name type="scientific">Actinophytocola xanthii</name>
    <dbReference type="NCBI Taxonomy" id="1912961"/>
    <lineage>
        <taxon>Bacteria</taxon>
        <taxon>Bacillati</taxon>
        <taxon>Actinomycetota</taxon>
        <taxon>Actinomycetes</taxon>
        <taxon>Pseudonocardiales</taxon>
        <taxon>Pseudonocardiaceae</taxon>
    </lineage>
</organism>
<evidence type="ECO:0000256" key="1">
    <source>
        <dbReference type="ARBA" id="ARBA00001974"/>
    </source>
</evidence>
<comment type="cofactor">
    <cofactor evidence="1">
        <name>FAD</name>
        <dbReference type="ChEBI" id="CHEBI:57692"/>
    </cofactor>
</comment>
<name>A0A1Q8CVG1_9PSEU</name>
<dbReference type="InterPro" id="IPR006076">
    <property type="entry name" value="FAD-dep_OxRdtase"/>
</dbReference>
<proteinExistence type="predicted"/>
<gene>
    <name evidence="6" type="ORF">BU204_07150</name>
</gene>
<dbReference type="RefSeq" id="WP_075124750.1">
    <property type="nucleotide sequence ID" value="NZ_MSIE01000008.1"/>
</dbReference>
<protein>
    <recommendedName>
        <fullName evidence="5">FAD dependent oxidoreductase domain-containing protein</fullName>
    </recommendedName>
</protein>
<dbReference type="GO" id="GO:0050660">
    <property type="term" value="F:flavin adenine dinucleotide binding"/>
    <property type="evidence" value="ECO:0007669"/>
    <property type="project" value="InterPro"/>
</dbReference>
<dbReference type="PANTHER" id="PTHR10961:SF7">
    <property type="entry name" value="FAD DEPENDENT OXIDOREDUCTASE DOMAIN-CONTAINING PROTEIN"/>
    <property type="match status" value="1"/>
</dbReference>
<keyword evidence="2" id="KW-0285">Flavoprotein</keyword>
<accession>A0A1Q8CVG1</accession>
<evidence type="ECO:0000256" key="3">
    <source>
        <dbReference type="ARBA" id="ARBA00022827"/>
    </source>
</evidence>
<dbReference type="Gene3D" id="3.50.50.60">
    <property type="entry name" value="FAD/NAD(P)-binding domain"/>
    <property type="match status" value="1"/>
</dbReference>
<sequence>MRVAVVGAGVIGLATADALLRRGAEVVCLEADEPMAARSAGSSRIFRLAHADPALVAYASRARELWSVWSQRHGSPLVGTEGAVLTGPVAPAWALAMAGFEHSFLEETGSLDLPARSVPGPALVDPAGGVIDVPATAAFLRTAVGPALRRAHVYRLTVGEQTARLSSSEGELEVDRVVVAAGRGTWQLAAHAGVYVPTALAHHVRFTFRLRDPSARPPCWMDRTEFWQPGFTTYQQCSGPGEWSVGASLPPEDQAWERGRAAVTARSRDLVRRYVREALPDVEDEVLAELYCDFPPGLGDGIHHATAGTATFVWGDNLFKHAPAIGDALAAATLAGGVPDIPAA</sequence>
<dbReference type="Gene3D" id="3.30.9.10">
    <property type="entry name" value="D-Amino Acid Oxidase, subunit A, domain 2"/>
    <property type="match status" value="1"/>
</dbReference>
<dbReference type="SUPFAM" id="SSF51905">
    <property type="entry name" value="FAD/NAD(P)-binding domain"/>
    <property type="match status" value="1"/>
</dbReference>
<dbReference type="EMBL" id="MSIE01000008">
    <property type="protein sequence ID" value="OLF18316.1"/>
    <property type="molecule type" value="Genomic_DNA"/>
</dbReference>
<reference evidence="6 7" key="1">
    <citation type="submission" date="2016-12" db="EMBL/GenBank/DDBJ databases">
        <title>The draft genome sequence of Actinophytocola sp. 11-183.</title>
        <authorList>
            <person name="Wang W."/>
            <person name="Yuan L."/>
        </authorList>
    </citation>
    <scope>NUCLEOTIDE SEQUENCE [LARGE SCALE GENOMIC DNA]</scope>
    <source>
        <strain evidence="6 7">11-183</strain>
    </source>
</reference>
<comment type="caution">
    <text evidence="6">The sequence shown here is derived from an EMBL/GenBank/DDBJ whole genome shotgun (WGS) entry which is preliminary data.</text>
</comment>
<dbReference type="GO" id="GO:0008115">
    <property type="term" value="F:sarcosine oxidase activity"/>
    <property type="evidence" value="ECO:0007669"/>
    <property type="project" value="TreeGrafter"/>
</dbReference>
<evidence type="ECO:0000313" key="7">
    <source>
        <dbReference type="Proteomes" id="UP000185596"/>
    </source>
</evidence>
<evidence type="ECO:0000256" key="4">
    <source>
        <dbReference type="ARBA" id="ARBA00023002"/>
    </source>
</evidence>
<keyword evidence="4" id="KW-0560">Oxidoreductase</keyword>